<name>A0A0B5D454_9CORY</name>
<dbReference type="EMBL" id="CP005286">
    <property type="protein sequence ID" value="AJE33765.1"/>
    <property type="molecule type" value="Genomic_DNA"/>
</dbReference>
<evidence type="ECO:0000313" key="1">
    <source>
        <dbReference type="EMBL" id="AJE33765.1"/>
    </source>
</evidence>
<dbReference type="Proteomes" id="UP000031524">
    <property type="component" value="Chromosome"/>
</dbReference>
<evidence type="ECO:0000313" key="2">
    <source>
        <dbReference type="Proteomes" id="UP000031524"/>
    </source>
</evidence>
<sequence>MGETFDRRYSEPWILHGSLPSPEELTTVISSEVPGAVHTLMTSGEPGDDSLHQFVLHPEGHELDLEELATEFCRSIRRGVPFGLGTFHGTLPTEVVSTRIVSEPHRISLFCADAEGTDRFVFTLYRRVWPGIPNEVEVLSTLTDSYSPGLTGHLELELDGLVYVLGTARRVPTGINAFEYAKMGVAAQVFSHSQGLTLGQTLRFIHDSLIMSFPYEWAPAAEVARDLESRLDGFLERTPVLAEHAPWIRDWYRNLRGEVFCQRLHGNMSFQRIWLEDDESWFIGGWEGDLRLPLEERTVFGSPLSDFAMLQRSLFWACEDNKPWCMKTMSAVFEGYGEPMTTRLFCAYVLDRACEELADHSGTPDGQPEIPLGFFTWFRDVLLPTRDTMELSQFHREVTA</sequence>
<dbReference type="OrthoDB" id="4404439at2"/>
<dbReference type="STRING" id="1223515.B842_09580"/>
<gene>
    <name evidence="1" type="ORF">B842_09580</name>
</gene>
<dbReference type="Gene3D" id="3.90.1200.10">
    <property type="match status" value="1"/>
</dbReference>
<protein>
    <recommendedName>
        <fullName evidence="3">Aminoglycoside phosphotransferase domain-containing protein</fullName>
    </recommendedName>
</protein>
<accession>A0A0B5D454</accession>
<organism evidence="1 2">
    <name type="scientific">Corynebacterium humireducens NBRC 106098 = DSM 45392</name>
    <dbReference type="NCBI Taxonomy" id="1223515"/>
    <lineage>
        <taxon>Bacteria</taxon>
        <taxon>Bacillati</taxon>
        <taxon>Actinomycetota</taxon>
        <taxon>Actinomycetes</taxon>
        <taxon>Mycobacteriales</taxon>
        <taxon>Corynebacteriaceae</taxon>
        <taxon>Corynebacterium</taxon>
    </lineage>
</organism>
<reference evidence="1 2" key="1">
    <citation type="submission" date="2013-04" db="EMBL/GenBank/DDBJ databases">
        <title>Complete genome sequence of Corynebacterium humireducens DSM 45392(T), isolated from a wastewater-fed microbial fuel cell.</title>
        <authorList>
            <person name="Ruckert C."/>
            <person name="Albersmeier A."/>
            <person name="Kalinowski J."/>
        </authorList>
    </citation>
    <scope>NUCLEOTIDE SEQUENCE [LARGE SCALE GENOMIC DNA]</scope>
    <source>
        <strain evidence="2">MFC-5</strain>
    </source>
</reference>
<dbReference type="RefSeq" id="WP_040086398.1">
    <property type="nucleotide sequence ID" value="NZ_BCSU01000009.1"/>
</dbReference>
<proteinExistence type="predicted"/>
<dbReference type="KEGG" id="chm:B842_09580"/>
<keyword evidence="2" id="KW-1185">Reference proteome</keyword>
<evidence type="ECO:0008006" key="3">
    <source>
        <dbReference type="Google" id="ProtNLM"/>
    </source>
</evidence>
<dbReference type="HOGENOM" id="CLU_686461_0_0_11"/>
<dbReference type="AlphaFoldDB" id="A0A0B5D454"/>